<dbReference type="EMBL" id="BMNR01000003">
    <property type="protein sequence ID" value="GGK22301.1"/>
    <property type="molecule type" value="Genomic_DNA"/>
</dbReference>
<gene>
    <name evidence="3" type="ORF">GCM10007962_15580</name>
</gene>
<evidence type="ECO:0000313" key="4">
    <source>
        <dbReference type="Proteomes" id="UP000612329"/>
    </source>
</evidence>
<dbReference type="Pfam" id="PF02927">
    <property type="entry name" value="CelD_N"/>
    <property type="match status" value="1"/>
</dbReference>
<dbReference type="InterPro" id="IPR014756">
    <property type="entry name" value="Ig_E-set"/>
</dbReference>
<reference evidence="3" key="1">
    <citation type="journal article" date="2014" name="Int. J. Syst. Evol. Microbiol.">
        <title>Complete genome sequence of Corynebacterium casei LMG S-19264T (=DSM 44701T), isolated from a smear-ripened cheese.</title>
        <authorList>
            <consortium name="US DOE Joint Genome Institute (JGI-PGF)"/>
            <person name="Walter F."/>
            <person name="Albersmeier A."/>
            <person name="Kalinowski J."/>
            <person name="Ruckert C."/>
        </authorList>
    </citation>
    <scope>NUCLEOTIDE SEQUENCE</scope>
    <source>
        <strain evidence="3">JCM 12862</strain>
    </source>
</reference>
<dbReference type="InterPro" id="IPR013783">
    <property type="entry name" value="Ig-like_fold"/>
</dbReference>
<dbReference type="SUPFAM" id="SSF81296">
    <property type="entry name" value="E set domains"/>
    <property type="match status" value="1"/>
</dbReference>
<keyword evidence="4" id="KW-1185">Reference proteome</keyword>
<dbReference type="AlphaFoldDB" id="A0A8J3BNP6"/>
<accession>A0A8J3BNP6</accession>
<name>A0A8J3BNP6_9FLAO</name>
<evidence type="ECO:0000313" key="3">
    <source>
        <dbReference type="EMBL" id="GGK22301.1"/>
    </source>
</evidence>
<dbReference type="RefSeq" id="WP_188651764.1">
    <property type="nucleotide sequence ID" value="NZ_BMNR01000003.1"/>
</dbReference>
<comment type="similarity">
    <text evidence="1">Belongs to the glycosyl hydrolase 9 (cellulase E) family.</text>
</comment>
<dbReference type="Gene3D" id="2.60.40.10">
    <property type="entry name" value="Immunoglobulins"/>
    <property type="match status" value="1"/>
</dbReference>
<dbReference type="InterPro" id="IPR004197">
    <property type="entry name" value="Cellulase_Ig-like"/>
</dbReference>
<sequence length="109" mass="12317">MKALFLILILTIPYLFFAQTQSKYIVIDQFGYRPISEKKGMMRDPLTGFDASESFAPEFPYALVDATNNVQVFTGNSVPYKSGTEEASSGDRAWWLDFHPLKLPGLIVF</sequence>
<comment type="caution">
    <text evidence="3">The sequence shown here is derived from an EMBL/GenBank/DDBJ whole genome shotgun (WGS) entry which is preliminary data.</text>
</comment>
<dbReference type="Proteomes" id="UP000612329">
    <property type="component" value="Unassembled WGS sequence"/>
</dbReference>
<evidence type="ECO:0000259" key="2">
    <source>
        <dbReference type="Pfam" id="PF02927"/>
    </source>
</evidence>
<reference evidence="3" key="2">
    <citation type="submission" date="2020-09" db="EMBL/GenBank/DDBJ databases">
        <authorList>
            <person name="Sun Q."/>
            <person name="Ohkuma M."/>
        </authorList>
    </citation>
    <scope>NUCLEOTIDE SEQUENCE</scope>
    <source>
        <strain evidence="3">JCM 12862</strain>
    </source>
</reference>
<protein>
    <recommendedName>
        <fullName evidence="2">Cellulase Ig-like domain-containing protein</fullName>
    </recommendedName>
</protein>
<dbReference type="GO" id="GO:0008810">
    <property type="term" value="F:cellulase activity"/>
    <property type="evidence" value="ECO:0007669"/>
    <property type="project" value="InterPro"/>
</dbReference>
<dbReference type="GO" id="GO:0005975">
    <property type="term" value="P:carbohydrate metabolic process"/>
    <property type="evidence" value="ECO:0007669"/>
    <property type="project" value="InterPro"/>
</dbReference>
<organism evidence="3 4">
    <name type="scientific">Yeosuana aromativorans</name>
    <dbReference type="NCBI Taxonomy" id="288019"/>
    <lineage>
        <taxon>Bacteria</taxon>
        <taxon>Pseudomonadati</taxon>
        <taxon>Bacteroidota</taxon>
        <taxon>Flavobacteriia</taxon>
        <taxon>Flavobacteriales</taxon>
        <taxon>Flavobacteriaceae</taxon>
        <taxon>Yeosuana</taxon>
    </lineage>
</organism>
<evidence type="ECO:0000256" key="1">
    <source>
        <dbReference type="ARBA" id="ARBA00007072"/>
    </source>
</evidence>
<proteinExistence type="inferred from homology"/>
<feature type="domain" description="Cellulase Ig-like" evidence="2">
    <location>
        <begin position="21"/>
        <end position="105"/>
    </location>
</feature>